<feature type="compositionally biased region" description="Basic and acidic residues" evidence="1">
    <location>
        <begin position="147"/>
        <end position="156"/>
    </location>
</feature>
<comment type="caution">
    <text evidence="2">The sequence shown here is derived from an EMBL/GenBank/DDBJ whole genome shotgun (WGS) entry which is preliminary data.</text>
</comment>
<feature type="region of interest" description="Disordered" evidence="1">
    <location>
        <begin position="105"/>
        <end position="173"/>
    </location>
</feature>
<accession>A0AAV7HZW2</accession>
<organism evidence="2 3">
    <name type="scientific">Cotesia glomerata</name>
    <name type="common">Lepidopteran parasitic wasp</name>
    <name type="synonym">Apanteles glomeratus</name>
    <dbReference type="NCBI Taxonomy" id="32391"/>
    <lineage>
        <taxon>Eukaryota</taxon>
        <taxon>Metazoa</taxon>
        <taxon>Ecdysozoa</taxon>
        <taxon>Arthropoda</taxon>
        <taxon>Hexapoda</taxon>
        <taxon>Insecta</taxon>
        <taxon>Pterygota</taxon>
        <taxon>Neoptera</taxon>
        <taxon>Endopterygota</taxon>
        <taxon>Hymenoptera</taxon>
        <taxon>Apocrita</taxon>
        <taxon>Ichneumonoidea</taxon>
        <taxon>Braconidae</taxon>
        <taxon>Microgastrinae</taxon>
        <taxon>Cotesia</taxon>
    </lineage>
</organism>
<feature type="compositionally biased region" description="Basic and acidic residues" evidence="1">
    <location>
        <begin position="123"/>
        <end position="135"/>
    </location>
</feature>
<feature type="compositionally biased region" description="Basic and acidic residues" evidence="1">
    <location>
        <begin position="52"/>
        <end position="71"/>
    </location>
</feature>
<protein>
    <submittedName>
        <fullName evidence="2">Uncharacterized protein</fullName>
    </submittedName>
</protein>
<keyword evidence="3" id="KW-1185">Reference proteome</keyword>
<dbReference type="Proteomes" id="UP000826195">
    <property type="component" value="Unassembled WGS sequence"/>
</dbReference>
<gene>
    <name evidence="2" type="ORF">KQX54_002404</name>
</gene>
<evidence type="ECO:0000313" key="3">
    <source>
        <dbReference type="Proteomes" id="UP000826195"/>
    </source>
</evidence>
<feature type="compositionally biased region" description="Basic and acidic residues" evidence="1">
    <location>
        <begin position="9"/>
        <end position="20"/>
    </location>
</feature>
<dbReference type="AlphaFoldDB" id="A0AAV7HZW2"/>
<dbReference type="EMBL" id="JAHXZJ010002610">
    <property type="protein sequence ID" value="KAH0537976.1"/>
    <property type="molecule type" value="Genomic_DNA"/>
</dbReference>
<feature type="compositionally biased region" description="Basic residues" evidence="1">
    <location>
        <begin position="73"/>
        <end position="83"/>
    </location>
</feature>
<proteinExistence type="predicted"/>
<evidence type="ECO:0000313" key="2">
    <source>
        <dbReference type="EMBL" id="KAH0537976.1"/>
    </source>
</evidence>
<name>A0AAV7HZW2_COTGL</name>
<evidence type="ECO:0000256" key="1">
    <source>
        <dbReference type="SAM" id="MobiDB-lite"/>
    </source>
</evidence>
<feature type="region of interest" description="Disordered" evidence="1">
    <location>
        <begin position="1"/>
        <end position="83"/>
    </location>
</feature>
<sequence>MEDSDDDSEKAGSNKKELKNSKSLPAREDEDSGSIDENNRPPADLLTAIKLLRKDGDHSGGSEKNSSESRNSRITHQKKHIPIKKIETVQVLFHRQHEDDALEKITLADNKEDPNFLANENDDNNRDTDTTHHQGEGATTETATVSPREKNLETKKNTKPSKRKENRCSVHQKNTTTISIHGIVTFAQSVREIKW</sequence>
<reference evidence="2 3" key="1">
    <citation type="journal article" date="2021" name="J. Hered.">
        <title>A chromosome-level genome assembly of the parasitoid wasp, Cotesia glomerata (Hymenoptera: Braconidae).</title>
        <authorList>
            <person name="Pinto B.J."/>
            <person name="Weis J.J."/>
            <person name="Gamble T."/>
            <person name="Ode P.J."/>
            <person name="Paul R."/>
            <person name="Zaspel J.M."/>
        </authorList>
    </citation>
    <scope>NUCLEOTIDE SEQUENCE [LARGE SCALE GENOMIC DNA]</scope>
    <source>
        <strain evidence="2">CgM1</strain>
    </source>
</reference>